<keyword evidence="4" id="KW-1185">Reference proteome</keyword>
<sequence>MKILFLDQSGKLGGAELCLADITQHFRQTSLVGVFSKGPFPDYLRQLNIPVKILADQTLNVQKASGLLAVFKSLNRLIPLITAVTQLSKGFDLVYANTQKALVVGAIASFVNGRPLVYHLHDIVSPDHFSSTNRRIIITLANRAALIIANSQASRDAFIAAGGRADTIQIVYNGFRLESYQISAPQQSVICNSFVLNDKFVIGHFSRLAPWKGQHILIKALAHCSEKAVALIVGDALFGEDDYATYLHCLVKNLNLQHRVHFLGFRSDVPALMKACDLIAHTSTAPEPFGRVIVEAMLCNRPVVAAGAGGAVELIEQGRTGWLTPPSDVPKLADIITTVYTQPEIARAIAQKGYLQAQQRFNLANTNEKIETLLYQIRS</sequence>
<gene>
    <name evidence="3" type="ORF">IQ241_03320</name>
</gene>
<dbReference type="InterPro" id="IPR001296">
    <property type="entry name" value="Glyco_trans_1"/>
</dbReference>
<dbReference type="Gene3D" id="3.40.50.2000">
    <property type="entry name" value="Glycogen Phosphorylase B"/>
    <property type="match status" value="2"/>
</dbReference>
<feature type="domain" description="Glycosyl transferase family 1" evidence="1">
    <location>
        <begin position="197"/>
        <end position="354"/>
    </location>
</feature>
<dbReference type="EMBL" id="JADEXG010000005">
    <property type="protein sequence ID" value="MBE9076335.1"/>
    <property type="molecule type" value="Genomic_DNA"/>
</dbReference>
<protein>
    <submittedName>
        <fullName evidence="3">Glycosyltransferase</fullName>
    </submittedName>
</protein>
<dbReference type="RefSeq" id="WP_193904999.1">
    <property type="nucleotide sequence ID" value="NZ_JADEXG010000005.1"/>
</dbReference>
<evidence type="ECO:0000313" key="4">
    <source>
        <dbReference type="Proteomes" id="UP000636505"/>
    </source>
</evidence>
<dbReference type="Pfam" id="PF00534">
    <property type="entry name" value="Glycos_transf_1"/>
    <property type="match status" value="1"/>
</dbReference>
<dbReference type="AlphaFoldDB" id="A0A8J7AJ42"/>
<dbReference type="InterPro" id="IPR028098">
    <property type="entry name" value="Glyco_trans_4-like_N"/>
</dbReference>
<organism evidence="3 4">
    <name type="scientific">Vasconcelosia minhoensis LEGE 07310</name>
    <dbReference type="NCBI Taxonomy" id="915328"/>
    <lineage>
        <taxon>Bacteria</taxon>
        <taxon>Bacillati</taxon>
        <taxon>Cyanobacteriota</taxon>
        <taxon>Cyanophyceae</taxon>
        <taxon>Nodosilineales</taxon>
        <taxon>Cymatolegaceae</taxon>
        <taxon>Vasconcelosia</taxon>
        <taxon>Vasconcelosia minhoensis</taxon>
    </lineage>
</organism>
<dbReference type="SUPFAM" id="SSF53756">
    <property type="entry name" value="UDP-Glycosyltransferase/glycogen phosphorylase"/>
    <property type="match status" value="1"/>
</dbReference>
<accession>A0A8J7AJ42</accession>
<evidence type="ECO:0000259" key="1">
    <source>
        <dbReference type="Pfam" id="PF00534"/>
    </source>
</evidence>
<reference evidence="3" key="1">
    <citation type="submission" date="2020-10" db="EMBL/GenBank/DDBJ databases">
        <authorList>
            <person name="Castelo-Branco R."/>
            <person name="Eusebio N."/>
            <person name="Adriana R."/>
            <person name="Vieira A."/>
            <person name="Brugerolle De Fraissinette N."/>
            <person name="Rezende De Castro R."/>
            <person name="Schneider M.P."/>
            <person name="Vasconcelos V."/>
            <person name="Leao P.N."/>
        </authorList>
    </citation>
    <scope>NUCLEOTIDE SEQUENCE</scope>
    <source>
        <strain evidence="3">LEGE 07310</strain>
    </source>
</reference>
<evidence type="ECO:0000259" key="2">
    <source>
        <dbReference type="Pfam" id="PF13439"/>
    </source>
</evidence>
<name>A0A8J7AJ42_9CYAN</name>
<evidence type="ECO:0000313" key="3">
    <source>
        <dbReference type="EMBL" id="MBE9076335.1"/>
    </source>
</evidence>
<dbReference type="Pfam" id="PF13439">
    <property type="entry name" value="Glyco_transf_4"/>
    <property type="match status" value="1"/>
</dbReference>
<feature type="domain" description="Glycosyltransferase subfamily 4-like N-terminal" evidence="2">
    <location>
        <begin position="13"/>
        <end position="178"/>
    </location>
</feature>
<dbReference type="Proteomes" id="UP000636505">
    <property type="component" value="Unassembled WGS sequence"/>
</dbReference>
<dbReference type="GO" id="GO:0016757">
    <property type="term" value="F:glycosyltransferase activity"/>
    <property type="evidence" value="ECO:0007669"/>
    <property type="project" value="InterPro"/>
</dbReference>
<proteinExistence type="predicted"/>
<dbReference type="PANTHER" id="PTHR12526">
    <property type="entry name" value="GLYCOSYLTRANSFERASE"/>
    <property type="match status" value="1"/>
</dbReference>
<comment type="caution">
    <text evidence="3">The sequence shown here is derived from an EMBL/GenBank/DDBJ whole genome shotgun (WGS) entry which is preliminary data.</text>
</comment>